<evidence type="ECO:0000313" key="5">
    <source>
        <dbReference type="Proteomes" id="UP000622166"/>
    </source>
</evidence>
<dbReference type="Proteomes" id="UP000622166">
    <property type="component" value="Unassembled WGS sequence"/>
</dbReference>
<protein>
    <recommendedName>
        <fullName evidence="3">NodB homology domain-containing protein</fullName>
    </recommendedName>
</protein>
<evidence type="ECO:0000313" key="4">
    <source>
        <dbReference type="EMBL" id="GGZ30380.1"/>
    </source>
</evidence>
<evidence type="ECO:0000259" key="3">
    <source>
        <dbReference type="PROSITE" id="PS51677"/>
    </source>
</evidence>
<dbReference type="InterPro" id="IPR011330">
    <property type="entry name" value="Glyco_hydro/deAcase_b/a-brl"/>
</dbReference>
<accession>A0A918Q3X9</accession>
<evidence type="ECO:0000256" key="1">
    <source>
        <dbReference type="ARBA" id="ARBA00022723"/>
    </source>
</evidence>
<dbReference type="CDD" id="cd10917">
    <property type="entry name" value="CE4_NodB_like_6s_7s"/>
    <property type="match status" value="1"/>
</dbReference>
<dbReference type="GO" id="GO:0046872">
    <property type="term" value="F:metal ion binding"/>
    <property type="evidence" value="ECO:0007669"/>
    <property type="project" value="UniProtKB-KW"/>
</dbReference>
<dbReference type="SUPFAM" id="SSF88713">
    <property type="entry name" value="Glycoside hydrolase/deacetylase"/>
    <property type="match status" value="1"/>
</dbReference>
<dbReference type="InterPro" id="IPR050248">
    <property type="entry name" value="Polysacc_deacetylase_ArnD"/>
</dbReference>
<proteinExistence type="predicted"/>
<feature type="domain" description="NodB homology" evidence="3">
    <location>
        <begin position="77"/>
        <end position="266"/>
    </location>
</feature>
<dbReference type="GO" id="GO:0016810">
    <property type="term" value="F:hydrolase activity, acting on carbon-nitrogen (but not peptide) bonds"/>
    <property type="evidence" value="ECO:0007669"/>
    <property type="project" value="InterPro"/>
</dbReference>
<gene>
    <name evidence="4" type="ORF">GCM10010365_58630</name>
</gene>
<dbReference type="PANTHER" id="PTHR10587">
    <property type="entry name" value="GLYCOSYL TRANSFERASE-RELATED"/>
    <property type="match status" value="1"/>
</dbReference>
<name>A0A918Q3X9_9ACTN</name>
<dbReference type="InterPro" id="IPR002509">
    <property type="entry name" value="NODB_dom"/>
</dbReference>
<reference evidence="4" key="1">
    <citation type="journal article" date="2014" name="Int. J. Syst. Evol. Microbiol.">
        <title>Complete genome sequence of Corynebacterium casei LMG S-19264T (=DSM 44701T), isolated from a smear-ripened cheese.</title>
        <authorList>
            <consortium name="US DOE Joint Genome Institute (JGI-PGF)"/>
            <person name="Walter F."/>
            <person name="Albersmeier A."/>
            <person name="Kalinowski J."/>
            <person name="Ruckert C."/>
        </authorList>
    </citation>
    <scope>NUCLEOTIDE SEQUENCE</scope>
    <source>
        <strain evidence="4">JCM 4815</strain>
    </source>
</reference>
<dbReference type="PANTHER" id="PTHR10587:SF133">
    <property type="entry name" value="CHITIN DEACETYLASE 1-RELATED"/>
    <property type="match status" value="1"/>
</dbReference>
<comment type="caution">
    <text evidence="4">The sequence shown here is derived from an EMBL/GenBank/DDBJ whole genome shotgun (WGS) entry which is preliminary data.</text>
</comment>
<dbReference type="PROSITE" id="PS51677">
    <property type="entry name" value="NODB"/>
    <property type="match status" value="1"/>
</dbReference>
<keyword evidence="2" id="KW-0378">Hydrolase</keyword>
<dbReference type="EMBL" id="BMVW01000014">
    <property type="protein sequence ID" value="GGZ30380.1"/>
    <property type="molecule type" value="Genomic_DNA"/>
</dbReference>
<dbReference type="Pfam" id="PF01522">
    <property type="entry name" value="Polysacc_deac_1"/>
    <property type="match status" value="1"/>
</dbReference>
<reference evidence="4" key="2">
    <citation type="submission" date="2020-09" db="EMBL/GenBank/DDBJ databases">
        <authorList>
            <person name="Sun Q."/>
            <person name="Ohkuma M."/>
        </authorList>
    </citation>
    <scope>NUCLEOTIDE SEQUENCE</scope>
    <source>
        <strain evidence="4">JCM 4815</strain>
    </source>
</reference>
<evidence type="ECO:0000256" key="2">
    <source>
        <dbReference type="ARBA" id="ARBA00022801"/>
    </source>
</evidence>
<dbReference type="RefSeq" id="WP_189864243.1">
    <property type="nucleotide sequence ID" value="NZ_BMVW01000014.1"/>
</dbReference>
<dbReference type="AlphaFoldDB" id="A0A918Q3X9"/>
<sequence length="292" mass="31703">MEPRPPLAARRCVSRRRLGAAAGLLAARWVLPEPWAATAEAVSPPPAAAADTADTVDQKGLRALFGSENRVIRTRERMVAVTFNAAWNDNGLDRILTELARRHTPATFFLTGDFADRHPAVVQRIAAAGHGLGNHSYSHPHFANVTAAVRRREVRTADRALRAAGAGTALTPFFRFPYSETSPAHIREVNRLGFADIEYTTDTNGWKGTEGGMSVDHAVRRALDALRPGAILQMHVGASQGRTEVIDAQALPRILDAITARGHRAIDLRALLAPRVHSPSTADRSRGFSTLR</sequence>
<dbReference type="GO" id="GO:0005975">
    <property type="term" value="P:carbohydrate metabolic process"/>
    <property type="evidence" value="ECO:0007669"/>
    <property type="project" value="InterPro"/>
</dbReference>
<dbReference type="Gene3D" id="3.20.20.370">
    <property type="entry name" value="Glycoside hydrolase/deacetylase"/>
    <property type="match status" value="1"/>
</dbReference>
<dbReference type="GO" id="GO:0016020">
    <property type="term" value="C:membrane"/>
    <property type="evidence" value="ECO:0007669"/>
    <property type="project" value="TreeGrafter"/>
</dbReference>
<organism evidence="4 5">
    <name type="scientific">Streptomyces poonensis</name>
    <dbReference type="NCBI Taxonomy" id="68255"/>
    <lineage>
        <taxon>Bacteria</taxon>
        <taxon>Bacillati</taxon>
        <taxon>Actinomycetota</taxon>
        <taxon>Actinomycetes</taxon>
        <taxon>Kitasatosporales</taxon>
        <taxon>Streptomycetaceae</taxon>
        <taxon>Streptomyces</taxon>
    </lineage>
</organism>
<keyword evidence="5" id="KW-1185">Reference proteome</keyword>
<keyword evidence="1" id="KW-0479">Metal-binding</keyword>